<reference evidence="3" key="1">
    <citation type="journal article" date="2014" name="Int. J. Syst. Evol. Microbiol.">
        <title>Complete genome of a new Firmicutes species belonging to the dominant human colonic microbiota ('Ruminococcus bicirculans') reveals two chromosomes and a selective capacity to utilize plant glucans.</title>
        <authorList>
            <consortium name="NISC Comparative Sequencing Program"/>
            <person name="Wegmann U."/>
            <person name="Louis P."/>
            <person name="Goesmann A."/>
            <person name="Henrissat B."/>
            <person name="Duncan S.H."/>
            <person name="Flint H.J."/>
        </authorList>
    </citation>
    <scope>NUCLEOTIDE SEQUENCE</scope>
    <source>
        <strain evidence="3">NBRC 103408</strain>
    </source>
</reference>
<comment type="caution">
    <text evidence="3">The sequence shown here is derived from an EMBL/GenBank/DDBJ whole genome shotgun (WGS) entry which is preliminary data.</text>
</comment>
<dbReference type="PANTHER" id="PTHR42856">
    <property type="entry name" value="ACYL-COENZYME A THIOESTERASE PAAI"/>
    <property type="match status" value="1"/>
</dbReference>
<dbReference type="InterPro" id="IPR006683">
    <property type="entry name" value="Thioestr_dom"/>
</dbReference>
<keyword evidence="1" id="KW-0378">Hydrolase</keyword>
<feature type="domain" description="Thioesterase" evidence="2">
    <location>
        <begin position="57"/>
        <end position="131"/>
    </location>
</feature>
<dbReference type="Pfam" id="PF03061">
    <property type="entry name" value="4HBT"/>
    <property type="match status" value="1"/>
</dbReference>
<accession>A0ABQ5U7E0</accession>
<reference evidence="3" key="2">
    <citation type="submission" date="2023-01" db="EMBL/GenBank/DDBJ databases">
        <title>Draft genome sequence of Sneathiella chinensis strain NBRC 103408.</title>
        <authorList>
            <person name="Sun Q."/>
            <person name="Mori K."/>
        </authorList>
    </citation>
    <scope>NUCLEOTIDE SEQUENCE</scope>
    <source>
        <strain evidence="3">NBRC 103408</strain>
    </source>
</reference>
<dbReference type="InterPro" id="IPR011973">
    <property type="entry name" value="PaaD"/>
</dbReference>
<dbReference type="NCBIfam" id="TIGR02286">
    <property type="entry name" value="PaaD"/>
    <property type="match status" value="1"/>
</dbReference>
<evidence type="ECO:0000313" key="3">
    <source>
        <dbReference type="EMBL" id="GLQ07128.1"/>
    </source>
</evidence>
<dbReference type="EMBL" id="BSNF01000008">
    <property type="protein sequence ID" value="GLQ07128.1"/>
    <property type="molecule type" value="Genomic_DNA"/>
</dbReference>
<gene>
    <name evidence="3" type="primary">paaD_2</name>
    <name evidence="3" type="ORF">GCM10007924_23490</name>
</gene>
<evidence type="ECO:0000256" key="1">
    <source>
        <dbReference type="ARBA" id="ARBA00022801"/>
    </source>
</evidence>
<proteinExistence type="predicted"/>
<evidence type="ECO:0000313" key="4">
    <source>
        <dbReference type="Proteomes" id="UP001161409"/>
    </source>
</evidence>
<keyword evidence="4" id="KW-1185">Reference proteome</keyword>
<name>A0ABQ5U7E0_9PROT</name>
<protein>
    <submittedName>
        <fullName evidence="3">Phenylacetic acid degradation protein PaaD</fullName>
    </submittedName>
</protein>
<dbReference type="RefSeq" id="WP_169561197.1">
    <property type="nucleotide sequence ID" value="NZ_BSNF01000008.1"/>
</dbReference>
<sequence length="152" mass="16392">MPHDHPTTDPQALAETVAAAMYERDNTARHLGMVLTHVTPGRATMTMPVADHMLNGHNTCHGGYIFTFADTVFAYACNSYNQNTVAQGAQITYIRPVAPKSLLSATAIEVSRTGRTGVYDITVTDQTGTTVALFRGNSHTIKGQMVPDPNSK</sequence>
<dbReference type="InterPro" id="IPR029069">
    <property type="entry name" value="HotDog_dom_sf"/>
</dbReference>
<dbReference type="InterPro" id="IPR003736">
    <property type="entry name" value="PAAI_dom"/>
</dbReference>
<dbReference type="SUPFAM" id="SSF54637">
    <property type="entry name" value="Thioesterase/thiol ester dehydrase-isomerase"/>
    <property type="match status" value="1"/>
</dbReference>
<evidence type="ECO:0000259" key="2">
    <source>
        <dbReference type="Pfam" id="PF03061"/>
    </source>
</evidence>
<organism evidence="3 4">
    <name type="scientific">Sneathiella chinensis</name>
    <dbReference type="NCBI Taxonomy" id="349750"/>
    <lineage>
        <taxon>Bacteria</taxon>
        <taxon>Pseudomonadati</taxon>
        <taxon>Pseudomonadota</taxon>
        <taxon>Alphaproteobacteria</taxon>
        <taxon>Sneathiellales</taxon>
        <taxon>Sneathiellaceae</taxon>
        <taxon>Sneathiella</taxon>
    </lineage>
</organism>
<dbReference type="CDD" id="cd03443">
    <property type="entry name" value="PaaI_thioesterase"/>
    <property type="match status" value="1"/>
</dbReference>
<dbReference type="PANTHER" id="PTHR42856:SF1">
    <property type="entry name" value="ACYL-COENZYME A THIOESTERASE PAAI"/>
    <property type="match status" value="1"/>
</dbReference>
<dbReference type="InterPro" id="IPR052723">
    <property type="entry name" value="Acyl-CoA_thioesterase_PaaI"/>
</dbReference>
<dbReference type="NCBIfam" id="TIGR00369">
    <property type="entry name" value="unchar_dom_1"/>
    <property type="match status" value="1"/>
</dbReference>
<dbReference type="Gene3D" id="3.10.129.10">
    <property type="entry name" value="Hotdog Thioesterase"/>
    <property type="match status" value="1"/>
</dbReference>
<dbReference type="Proteomes" id="UP001161409">
    <property type="component" value="Unassembled WGS sequence"/>
</dbReference>